<evidence type="ECO:0000313" key="1">
    <source>
        <dbReference type="EMBL" id="PZQ95049.1"/>
    </source>
</evidence>
<comment type="caution">
    <text evidence="1">The sequence shown here is derived from an EMBL/GenBank/DDBJ whole genome shotgun (WGS) entry which is preliminary data.</text>
</comment>
<dbReference type="EMBL" id="QFQS01000010">
    <property type="protein sequence ID" value="PZQ95049.1"/>
    <property type="molecule type" value="Genomic_DNA"/>
</dbReference>
<accession>A0A2W5S034</accession>
<gene>
    <name evidence="1" type="ORF">DI533_20530</name>
</gene>
<dbReference type="Proteomes" id="UP000248975">
    <property type="component" value="Unassembled WGS sequence"/>
</dbReference>
<organism evidence="1 2">
    <name type="scientific">Cereibacter sphaeroides</name>
    <name type="common">Rhodobacter sphaeroides</name>
    <dbReference type="NCBI Taxonomy" id="1063"/>
    <lineage>
        <taxon>Bacteria</taxon>
        <taxon>Pseudomonadati</taxon>
        <taxon>Pseudomonadota</taxon>
        <taxon>Alphaproteobacteria</taxon>
        <taxon>Rhodobacterales</taxon>
        <taxon>Paracoccaceae</taxon>
        <taxon>Cereibacter</taxon>
    </lineage>
</organism>
<sequence>MVAANKTGAALDAATNYFMTEKEYVTRVAYSTQAITTSNQVATVPLRSPQIVPDPIEPDKQRLQWPGNSSSSMINNAENSVTELTYNFGQERTHYIVGFLVRVVAGSNKIANPTVGQPSVHGLCLAPPLAERYTNSSTWFSYVFPAPSANIFTVHDSSAQTTIPTNNIGVYSTKPTWTFGNSLPTVPISSEYETDYYVEIEIDTVNKVLNIWRDDVLVAQPAWIDNPYNNLRNGISFWMPSALNSAGFYYGAQYGAIQLSDMYIIDCNDGIAPTTRLGSSTRVRGEAPNVDVDIDFTRPNGYASNAAVVSQKVVPGNPTVFLQADGDNATDIYKTDSSNIGQYAGKIYGVTVRTRSANASVSPHNMAIITKDATTENETDIGQFGPTDGFKSGKVVLAKDPSGNEWTVPNAANLQYGLRVKE</sequence>
<protein>
    <submittedName>
        <fullName evidence="1">Uncharacterized protein</fullName>
    </submittedName>
</protein>
<evidence type="ECO:0000313" key="2">
    <source>
        <dbReference type="Proteomes" id="UP000248975"/>
    </source>
</evidence>
<reference evidence="1 2" key="1">
    <citation type="submission" date="2017-08" db="EMBL/GenBank/DDBJ databases">
        <title>Infants hospitalized years apart are colonized by the same room-sourced microbial strains.</title>
        <authorList>
            <person name="Brooks B."/>
            <person name="Olm M.R."/>
            <person name="Firek B.A."/>
            <person name="Baker R."/>
            <person name="Thomas B.C."/>
            <person name="Morowitz M.J."/>
            <person name="Banfield J.F."/>
        </authorList>
    </citation>
    <scope>NUCLEOTIDE SEQUENCE [LARGE SCALE GENOMIC DNA]</scope>
    <source>
        <strain evidence="1">S2_003_000_R2_11</strain>
    </source>
</reference>
<name>A0A2W5S034_CERSP</name>
<dbReference type="AlphaFoldDB" id="A0A2W5S034"/>
<proteinExistence type="predicted"/>